<comment type="subunit">
    <text evidence="6">Heterodimer of a TEP1-N chain and an TEP1-C chain non-covalently linked. Forms a complex composed of TEP1-N and TEP1-C heterodimer, LRIM1 and APL1C; the interaction stabilizes TEP1-N and TEP1-C heterodimer, prevents its binding to tissues while circulating in the hemolymph and protects the thioester bond from hydrolysis. Mature TEP1 and to a lesser extent full-length TEP1 interact with SPCLIP1; the interaction is induced by microbial infection.</text>
</comment>
<dbReference type="GO" id="GO:0005615">
    <property type="term" value="C:extracellular space"/>
    <property type="evidence" value="ECO:0007669"/>
    <property type="project" value="UniProtKB-ARBA"/>
</dbReference>
<proteinExistence type="predicted"/>
<dbReference type="EnsemblMetazoa" id="ASIC004707-RA">
    <property type="protein sequence ID" value="ASIC004707-PA"/>
    <property type="gene ID" value="ASIC004707"/>
</dbReference>
<accession>A0A084VHP2</accession>
<dbReference type="Pfam" id="PF17791">
    <property type="entry name" value="MG3"/>
    <property type="match status" value="1"/>
</dbReference>
<reference evidence="10" key="2">
    <citation type="submission" date="2020-05" db="UniProtKB">
        <authorList>
            <consortium name="EnsemblMetazoa"/>
        </authorList>
    </citation>
    <scope>IDENTIFICATION</scope>
</reference>
<keyword evidence="4" id="KW-0325">Glycoprotein</keyword>
<dbReference type="EMBL" id="ATLV01013197">
    <property type="status" value="NOT_ANNOTATED_CDS"/>
    <property type="molecule type" value="Genomic_DNA"/>
</dbReference>
<dbReference type="InterPro" id="IPR050473">
    <property type="entry name" value="A2M/Complement_sys"/>
</dbReference>
<dbReference type="Gene3D" id="2.20.130.20">
    <property type="match status" value="1"/>
</dbReference>
<evidence type="ECO:0000256" key="3">
    <source>
        <dbReference type="ARBA" id="ARBA00022966"/>
    </source>
</evidence>
<dbReference type="STRING" id="74873.A0A084VHP2"/>
<dbReference type="PANTHER" id="PTHR11412:SF136">
    <property type="entry name" value="CD109 ANTIGEN"/>
    <property type="match status" value="1"/>
</dbReference>
<evidence type="ECO:0000256" key="7">
    <source>
        <dbReference type="ARBA" id="ARBA00078071"/>
    </source>
</evidence>
<keyword evidence="11" id="KW-1185">Reference proteome</keyword>
<organism evidence="9">
    <name type="scientific">Anopheles sinensis</name>
    <name type="common">Mosquito</name>
    <dbReference type="NCBI Taxonomy" id="74873"/>
    <lineage>
        <taxon>Eukaryota</taxon>
        <taxon>Metazoa</taxon>
        <taxon>Ecdysozoa</taxon>
        <taxon>Arthropoda</taxon>
        <taxon>Hexapoda</taxon>
        <taxon>Insecta</taxon>
        <taxon>Pterygota</taxon>
        <taxon>Neoptera</taxon>
        <taxon>Endopterygota</taxon>
        <taxon>Diptera</taxon>
        <taxon>Nematocera</taxon>
        <taxon>Culicoidea</taxon>
        <taxon>Culicidae</taxon>
        <taxon>Anophelinae</taxon>
        <taxon>Anopheles</taxon>
    </lineage>
</organism>
<evidence type="ECO:0000313" key="9">
    <source>
        <dbReference type="EMBL" id="KFB37486.1"/>
    </source>
</evidence>
<dbReference type="VEuPathDB" id="VectorBase:ASIS005438"/>
<evidence type="ECO:0000256" key="2">
    <source>
        <dbReference type="ARBA" id="ARBA00022859"/>
    </source>
</evidence>
<comment type="function">
    <text evidence="5">Binds covalently through a thioester bond to the pathogen surface resulting in pathogen clearance.</text>
</comment>
<dbReference type="GO" id="GO:0002376">
    <property type="term" value="P:immune system process"/>
    <property type="evidence" value="ECO:0007669"/>
    <property type="project" value="UniProtKB-KW"/>
</dbReference>
<keyword evidence="1" id="KW-0732">Signal</keyword>
<dbReference type="AlphaFoldDB" id="A0A084VHP2"/>
<evidence type="ECO:0000256" key="1">
    <source>
        <dbReference type="ARBA" id="ARBA00022729"/>
    </source>
</evidence>
<feature type="domain" description="Alpha-2-macroglobulin bait region" evidence="8">
    <location>
        <begin position="334"/>
        <end position="466"/>
    </location>
</feature>
<dbReference type="Gene3D" id="2.60.40.1940">
    <property type="match status" value="1"/>
</dbReference>
<dbReference type="Pfam" id="PF01835">
    <property type="entry name" value="MG2"/>
    <property type="match status" value="1"/>
</dbReference>
<dbReference type="InterPro" id="IPR013783">
    <property type="entry name" value="Ig-like_fold"/>
</dbReference>
<dbReference type="OMA" id="NEVVRWH"/>
<name>A0A084VHP2_ANOSI</name>
<dbReference type="InterPro" id="IPR002890">
    <property type="entry name" value="MG2"/>
</dbReference>
<keyword evidence="3" id="KW-0882">Thioester bond</keyword>
<dbReference type="SMART" id="SM01359">
    <property type="entry name" value="A2M_N_2"/>
    <property type="match status" value="1"/>
</dbReference>
<evidence type="ECO:0000313" key="10">
    <source>
        <dbReference type="EnsemblMetazoa" id="ASIC004707-PA"/>
    </source>
</evidence>
<evidence type="ECO:0000259" key="8">
    <source>
        <dbReference type="SMART" id="SM01359"/>
    </source>
</evidence>
<dbReference type="InterPro" id="IPR041555">
    <property type="entry name" value="MG3"/>
</dbReference>
<reference evidence="9 11" key="1">
    <citation type="journal article" date="2014" name="BMC Genomics">
        <title>Genome sequence of Anopheles sinensis provides insight into genetics basis of mosquito competence for malaria parasites.</title>
        <authorList>
            <person name="Zhou D."/>
            <person name="Zhang D."/>
            <person name="Ding G."/>
            <person name="Shi L."/>
            <person name="Hou Q."/>
            <person name="Ye Y."/>
            <person name="Xu Y."/>
            <person name="Zhou H."/>
            <person name="Xiong C."/>
            <person name="Li S."/>
            <person name="Yu J."/>
            <person name="Hong S."/>
            <person name="Yu X."/>
            <person name="Zou P."/>
            <person name="Chen C."/>
            <person name="Chang X."/>
            <person name="Wang W."/>
            <person name="Lv Y."/>
            <person name="Sun Y."/>
            <person name="Ma L."/>
            <person name="Shen B."/>
            <person name="Zhu C."/>
        </authorList>
    </citation>
    <scope>NUCLEOTIDE SEQUENCE [LARGE SCALE GENOMIC DNA]</scope>
</reference>
<dbReference type="EMBL" id="KE524843">
    <property type="protein sequence ID" value="KFB37486.1"/>
    <property type="molecule type" value="Genomic_DNA"/>
</dbReference>
<dbReference type="PANTHER" id="PTHR11412">
    <property type="entry name" value="MACROGLOBULIN / COMPLEMENT"/>
    <property type="match status" value="1"/>
</dbReference>
<dbReference type="InterPro" id="IPR040839">
    <property type="entry name" value="MG4"/>
</dbReference>
<dbReference type="Gene3D" id="2.60.40.10">
    <property type="entry name" value="Immunoglobulins"/>
    <property type="match status" value="1"/>
</dbReference>
<dbReference type="FunFam" id="2.60.40.1930:FF:000001">
    <property type="entry name" value="CD109 isoform 3"/>
    <property type="match status" value="1"/>
</dbReference>
<keyword evidence="2" id="KW-0391">Immunity</keyword>
<sequence>MVLFYVFLPVAENEVVRWHLGAIACNLNKRGSRLNKPIYEPGETVNFRVIVLDSDLKPPKYVTNVTVSINGPIDSTVREWDAALLTIGVFEASFQISSSPVLGKYEIVVDSDGDRLVSKMFEVKEYVLSGVDVDVHPSRIPLEDHQAVDLTVVAKNVFGKPVRGTINLTLFEEMSNMKVNSICEVNGTAQLTMLFNRPFYIFEDFKEIALNFTFVEQYTNRKQIKSIPITVFKHMYRAKMIKKSLEFHPGQPFKATIKIEFHDGSPATNVKCIVQVEGTEENEFERVSDNNGEILLQLTPSESEDVITLTVLVDGQEILEEEISKAKFKTKSFLEISLKSSAQVNMPIRLNINCDKSVKFFMYYVMAKGNIIDQGYVSVTRRTSANIYVQYSASMVPKATVFVVTVAGDRMVYDTMDILFEEQVNNIHVDIQQKQVQPGGHVNLNVRGRQGSYVALAAYDKRLREYGSIHDLTWKDVEMLYEHFYSIEEDEFDIFAVTACP</sequence>
<dbReference type="Gene3D" id="2.60.40.1930">
    <property type="match status" value="2"/>
</dbReference>
<dbReference type="Pfam" id="PF17789">
    <property type="entry name" value="MG4"/>
    <property type="match status" value="1"/>
</dbReference>
<dbReference type="Proteomes" id="UP000030765">
    <property type="component" value="Unassembled WGS sequence"/>
</dbReference>
<evidence type="ECO:0000256" key="4">
    <source>
        <dbReference type="ARBA" id="ARBA00023180"/>
    </source>
</evidence>
<dbReference type="Pfam" id="PF07703">
    <property type="entry name" value="A2M_BRD"/>
    <property type="match status" value="1"/>
</dbReference>
<dbReference type="VEuPathDB" id="VectorBase:ASIC004707"/>
<dbReference type="GO" id="GO:0004866">
    <property type="term" value="F:endopeptidase inhibitor activity"/>
    <property type="evidence" value="ECO:0007669"/>
    <property type="project" value="InterPro"/>
</dbReference>
<protein>
    <recommendedName>
        <fullName evidence="7">TEP1-F</fullName>
    </recommendedName>
</protein>
<dbReference type="InterPro" id="IPR011625">
    <property type="entry name" value="A2M_N_BRD"/>
</dbReference>
<evidence type="ECO:0000313" key="11">
    <source>
        <dbReference type="Proteomes" id="UP000030765"/>
    </source>
</evidence>
<evidence type="ECO:0000256" key="6">
    <source>
        <dbReference type="ARBA" id="ARBA00063781"/>
    </source>
</evidence>
<evidence type="ECO:0000256" key="5">
    <source>
        <dbReference type="ARBA" id="ARBA00057615"/>
    </source>
</evidence>
<gene>
    <name evidence="9" type="ORF">ZHAS_00004707</name>
</gene>
<dbReference type="OrthoDB" id="9998011at2759"/>